<evidence type="ECO:0000313" key="1">
    <source>
        <dbReference type="EMBL" id="UYV65887.1"/>
    </source>
</evidence>
<keyword evidence="2" id="KW-1185">Reference proteome</keyword>
<evidence type="ECO:0000313" key="2">
    <source>
        <dbReference type="Proteomes" id="UP001235939"/>
    </source>
</evidence>
<dbReference type="EMBL" id="CP092865">
    <property type="protein sequence ID" value="UYV65887.1"/>
    <property type="molecule type" value="Genomic_DNA"/>
</dbReference>
<name>A0ABY6KBN6_9ARAC</name>
<dbReference type="Proteomes" id="UP001235939">
    <property type="component" value="Chromosome 03"/>
</dbReference>
<proteinExistence type="predicted"/>
<accession>A0ABY6KBN6</accession>
<reference evidence="1 2" key="1">
    <citation type="submission" date="2022-01" db="EMBL/GenBank/DDBJ databases">
        <title>A chromosomal length assembly of Cordylochernes scorpioides.</title>
        <authorList>
            <person name="Zeh D."/>
            <person name="Zeh J."/>
        </authorList>
    </citation>
    <scope>NUCLEOTIDE SEQUENCE [LARGE SCALE GENOMIC DNA]</scope>
    <source>
        <strain evidence="1">IN4F17</strain>
        <tissue evidence="1">Whole Body</tissue>
    </source>
</reference>
<sequence length="108" mass="12285">MDVKNAWKWWRKFSEGQENVHDEQRSGRPSLPELTVARINEMVHNNQRITLHEMWLLLLAEYCVGGPRLQKGIPPDGSLRSSLRNTRSSACKVPQNLAGKSSTIFLTA</sequence>
<organism evidence="1 2">
    <name type="scientific">Cordylochernes scorpioides</name>
    <dbReference type="NCBI Taxonomy" id="51811"/>
    <lineage>
        <taxon>Eukaryota</taxon>
        <taxon>Metazoa</taxon>
        <taxon>Ecdysozoa</taxon>
        <taxon>Arthropoda</taxon>
        <taxon>Chelicerata</taxon>
        <taxon>Arachnida</taxon>
        <taxon>Pseudoscorpiones</taxon>
        <taxon>Cheliferoidea</taxon>
        <taxon>Chernetidae</taxon>
        <taxon>Cordylochernes</taxon>
    </lineage>
</organism>
<protein>
    <submittedName>
        <fullName evidence="1">Uncharacterized protein</fullName>
    </submittedName>
</protein>
<gene>
    <name evidence="1" type="ORF">LAZ67_3005816</name>
</gene>